<proteinExistence type="predicted"/>
<protein>
    <recommendedName>
        <fullName evidence="1">F-box domain-containing protein</fullName>
    </recommendedName>
</protein>
<dbReference type="SMART" id="SM00256">
    <property type="entry name" value="FBOX"/>
    <property type="match status" value="1"/>
</dbReference>
<organism evidence="2 3">
    <name type="scientific">Pisolithus tinctorius Marx 270</name>
    <dbReference type="NCBI Taxonomy" id="870435"/>
    <lineage>
        <taxon>Eukaryota</taxon>
        <taxon>Fungi</taxon>
        <taxon>Dikarya</taxon>
        <taxon>Basidiomycota</taxon>
        <taxon>Agaricomycotina</taxon>
        <taxon>Agaricomycetes</taxon>
        <taxon>Agaricomycetidae</taxon>
        <taxon>Boletales</taxon>
        <taxon>Sclerodermatineae</taxon>
        <taxon>Pisolithaceae</taxon>
        <taxon>Pisolithus</taxon>
    </lineage>
</organism>
<dbReference type="SUPFAM" id="SSF81383">
    <property type="entry name" value="F-box domain"/>
    <property type="match status" value="1"/>
</dbReference>
<reference evidence="3" key="2">
    <citation type="submission" date="2015-01" db="EMBL/GenBank/DDBJ databases">
        <title>Evolutionary Origins and Diversification of the Mycorrhizal Mutualists.</title>
        <authorList>
            <consortium name="DOE Joint Genome Institute"/>
            <consortium name="Mycorrhizal Genomics Consortium"/>
            <person name="Kohler A."/>
            <person name="Kuo A."/>
            <person name="Nagy L.G."/>
            <person name="Floudas D."/>
            <person name="Copeland A."/>
            <person name="Barry K.W."/>
            <person name="Cichocki N."/>
            <person name="Veneault-Fourrey C."/>
            <person name="LaButti K."/>
            <person name="Lindquist E.A."/>
            <person name="Lipzen A."/>
            <person name="Lundell T."/>
            <person name="Morin E."/>
            <person name="Murat C."/>
            <person name="Riley R."/>
            <person name="Ohm R."/>
            <person name="Sun H."/>
            <person name="Tunlid A."/>
            <person name="Henrissat B."/>
            <person name="Grigoriev I.V."/>
            <person name="Hibbett D.S."/>
            <person name="Martin F."/>
        </authorList>
    </citation>
    <scope>NUCLEOTIDE SEQUENCE [LARGE SCALE GENOMIC DNA]</scope>
    <source>
        <strain evidence="3">Marx 270</strain>
    </source>
</reference>
<evidence type="ECO:0000313" key="2">
    <source>
        <dbReference type="EMBL" id="KIO06969.1"/>
    </source>
</evidence>
<dbReference type="PROSITE" id="PS50181">
    <property type="entry name" value="FBOX"/>
    <property type="match status" value="1"/>
</dbReference>
<dbReference type="AlphaFoldDB" id="A0A0C3PG96"/>
<evidence type="ECO:0000313" key="3">
    <source>
        <dbReference type="Proteomes" id="UP000054217"/>
    </source>
</evidence>
<dbReference type="HOGENOM" id="CLU_403894_0_0_1"/>
<sequence>MAFRFWSLCTEQPLPNLGVAHTQDSWESRVNLKGPPSLNALSDDILIEVFSYLDVEDIMSLRSVSKLYYNLTHQGIIWKRFLRRIGPNAPQLPPSSRHSPRFLTSFEAERLVIRAVTLDMNWVSSRPSTLFRKSFMAHRLIQSMVVLPGGKYMVASVSNWAKNLYSLCVLALDHRVGGIVPLAETPVKQKAYNLRAKYMSVDGNPSIVIAYVRRKKVGRISNESSRNVDPSIYHDVRNNPRLKIDPPVPFQYVCSCVHIPLDALDTLADPHLDPGSREFFEFAGSQPPPFRLLSVLRSSSEFSIVDLAIIDDVPTLAVVKDLETIVFKQLTGMGLVTTMVCAREEMNSNLVSIYRICNIRILPHQGEILVVRAITDMTPTETRDPRRPPAQPSGLLTLAMFAIPAAGDSETPSHTSTSLVSFRADDAEDIQISDPHDYDLLGGKSPSDPVVAPPINIFYRKSGCRLRYISLKPVPMPFWLLGPGQPQRPYYSVQDTLNDDTQSLFSEEYTWHSTCRLFVCPGSHRTLLYGTPPEDRTDTPGINSIYSHIVDPHFIDEYSVKRHELLQGVLREAYEHRSQVLAKFDLCPDLYDDLRRGVKAIAWDESIGRIFYVKPDDAHIHVVDLAYAPSQTADGQRRPLPLADQRMLEL</sequence>
<dbReference type="Gene3D" id="1.20.1280.50">
    <property type="match status" value="1"/>
</dbReference>
<dbReference type="EMBL" id="KN831961">
    <property type="protein sequence ID" value="KIO06969.1"/>
    <property type="molecule type" value="Genomic_DNA"/>
</dbReference>
<dbReference type="InterPro" id="IPR001810">
    <property type="entry name" value="F-box_dom"/>
</dbReference>
<name>A0A0C3PG96_PISTI</name>
<feature type="domain" description="F-box" evidence="1">
    <location>
        <begin position="35"/>
        <end position="81"/>
    </location>
</feature>
<keyword evidence="3" id="KW-1185">Reference proteome</keyword>
<dbReference type="InParanoid" id="A0A0C3PG96"/>
<reference evidence="2 3" key="1">
    <citation type="submission" date="2014-04" db="EMBL/GenBank/DDBJ databases">
        <authorList>
            <consortium name="DOE Joint Genome Institute"/>
            <person name="Kuo A."/>
            <person name="Kohler A."/>
            <person name="Costa M.D."/>
            <person name="Nagy L.G."/>
            <person name="Floudas D."/>
            <person name="Copeland A."/>
            <person name="Barry K.W."/>
            <person name="Cichocki N."/>
            <person name="Veneault-Fourrey C."/>
            <person name="LaButti K."/>
            <person name="Lindquist E.A."/>
            <person name="Lipzen A."/>
            <person name="Lundell T."/>
            <person name="Morin E."/>
            <person name="Murat C."/>
            <person name="Sun H."/>
            <person name="Tunlid A."/>
            <person name="Henrissat B."/>
            <person name="Grigoriev I.V."/>
            <person name="Hibbett D.S."/>
            <person name="Martin F."/>
            <person name="Nordberg H.P."/>
            <person name="Cantor M.N."/>
            <person name="Hua S.X."/>
        </authorList>
    </citation>
    <scope>NUCLEOTIDE SEQUENCE [LARGE SCALE GENOMIC DNA]</scope>
    <source>
        <strain evidence="2 3">Marx 270</strain>
    </source>
</reference>
<dbReference type="InterPro" id="IPR036047">
    <property type="entry name" value="F-box-like_dom_sf"/>
</dbReference>
<accession>A0A0C3PG96</accession>
<dbReference type="Proteomes" id="UP000054217">
    <property type="component" value="Unassembled WGS sequence"/>
</dbReference>
<gene>
    <name evidence="2" type="ORF">M404DRAFT_998405</name>
</gene>
<dbReference type="OrthoDB" id="3219396at2759"/>
<dbReference type="Pfam" id="PF12937">
    <property type="entry name" value="F-box-like"/>
    <property type="match status" value="1"/>
</dbReference>
<evidence type="ECO:0000259" key="1">
    <source>
        <dbReference type="PROSITE" id="PS50181"/>
    </source>
</evidence>